<gene>
    <name evidence="1" type="ORF">B0H65DRAFT_468690</name>
</gene>
<proteinExistence type="predicted"/>
<organism evidence="1 2">
    <name type="scientific">Neurospora tetraspora</name>
    <dbReference type="NCBI Taxonomy" id="94610"/>
    <lineage>
        <taxon>Eukaryota</taxon>
        <taxon>Fungi</taxon>
        <taxon>Dikarya</taxon>
        <taxon>Ascomycota</taxon>
        <taxon>Pezizomycotina</taxon>
        <taxon>Sordariomycetes</taxon>
        <taxon>Sordariomycetidae</taxon>
        <taxon>Sordariales</taxon>
        <taxon>Sordariaceae</taxon>
        <taxon>Neurospora</taxon>
    </lineage>
</organism>
<protein>
    <submittedName>
        <fullName evidence="1">Uncharacterized protein</fullName>
    </submittedName>
</protein>
<dbReference type="Proteomes" id="UP001278500">
    <property type="component" value="Unassembled WGS sequence"/>
</dbReference>
<evidence type="ECO:0000313" key="2">
    <source>
        <dbReference type="Proteomes" id="UP001278500"/>
    </source>
</evidence>
<comment type="caution">
    <text evidence="1">The sequence shown here is derived from an EMBL/GenBank/DDBJ whole genome shotgun (WGS) entry which is preliminary data.</text>
</comment>
<dbReference type="AlphaFoldDB" id="A0AAE0JCD7"/>
<evidence type="ECO:0000313" key="1">
    <source>
        <dbReference type="EMBL" id="KAK3342589.1"/>
    </source>
</evidence>
<dbReference type="PANTHER" id="PTHR39697">
    <property type="entry name" value="RICIN B LECTIN DOMAIN-CONTAINING PROTEIN-RELATED"/>
    <property type="match status" value="1"/>
</dbReference>
<name>A0AAE0JCD7_9PEZI</name>
<dbReference type="EMBL" id="JAUEPP010000005">
    <property type="protein sequence ID" value="KAK3342589.1"/>
    <property type="molecule type" value="Genomic_DNA"/>
</dbReference>
<dbReference type="RefSeq" id="XP_062680382.1">
    <property type="nucleotide sequence ID" value="XM_062826974.1"/>
</dbReference>
<reference evidence="1" key="1">
    <citation type="journal article" date="2023" name="Mol. Phylogenet. Evol.">
        <title>Genome-scale phylogeny and comparative genomics of the fungal order Sordariales.</title>
        <authorList>
            <person name="Hensen N."/>
            <person name="Bonometti L."/>
            <person name="Westerberg I."/>
            <person name="Brannstrom I.O."/>
            <person name="Guillou S."/>
            <person name="Cros-Aarteil S."/>
            <person name="Calhoun S."/>
            <person name="Haridas S."/>
            <person name="Kuo A."/>
            <person name="Mondo S."/>
            <person name="Pangilinan J."/>
            <person name="Riley R."/>
            <person name="LaButti K."/>
            <person name="Andreopoulos B."/>
            <person name="Lipzen A."/>
            <person name="Chen C."/>
            <person name="Yan M."/>
            <person name="Daum C."/>
            <person name="Ng V."/>
            <person name="Clum A."/>
            <person name="Steindorff A."/>
            <person name="Ohm R.A."/>
            <person name="Martin F."/>
            <person name="Silar P."/>
            <person name="Natvig D.O."/>
            <person name="Lalanne C."/>
            <person name="Gautier V."/>
            <person name="Ament-Velasquez S.L."/>
            <person name="Kruys A."/>
            <person name="Hutchinson M.I."/>
            <person name="Powell A.J."/>
            <person name="Barry K."/>
            <person name="Miller A.N."/>
            <person name="Grigoriev I.V."/>
            <person name="Debuchy R."/>
            <person name="Gladieux P."/>
            <person name="Hiltunen Thoren M."/>
            <person name="Johannesson H."/>
        </authorList>
    </citation>
    <scope>NUCLEOTIDE SEQUENCE</scope>
    <source>
        <strain evidence="1">CBS 560.94</strain>
    </source>
</reference>
<accession>A0AAE0JCD7</accession>
<sequence length="210" mass="23019">MSDANHRRSVPYPYNLRLSAMVAGGSISITRRSAPAADKYYFTRNSAPAAGSTYLIVEKSTGQALAFSHGELILATVPGLSSYPYTSDPVQAGTFAGTCNRHCLWHCKESEGWLGFQNAVTAHGGWLGQAAREPVLTSDGRFCVKKEECGDNYLLTKKFIVEGKAVMECAQFERYALDRGRLVHWKISGSENTGETTWEFVKVTVVPKAN</sequence>
<dbReference type="GeneID" id="87864128"/>
<keyword evidence="2" id="KW-1185">Reference proteome</keyword>
<dbReference type="PANTHER" id="PTHR39697:SF1">
    <property type="entry name" value="RICIN B LECTIN DOMAIN-CONTAINING PROTEIN"/>
    <property type="match status" value="1"/>
</dbReference>
<reference evidence="1" key="2">
    <citation type="submission" date="2023-06" db="EMBL/GenBank/DDBJ databases">
        <authorList>
            <consortium name="Lawrence Berkeley National Laboratory"/>
            <person name="Haridas S."/>
            <person name="Hensen N."/>
            <person name="Bonometti L."/>
            <person name="Westerberg I."/>
            <person name="Brannstrom I.O."/>
            <person name="Guillou S."/>
            <person name="Cros-Aarteil S."/>
            <person name="Calhoun S."/>
            <person name="Kuo A."/>
            <person name="Mondo S."/>
            <person name="Pangilinan J."/>
            <person name="Riley R."/>
            <person name="Labutti K."/>
            <person name="Andreopoulos B."/>
            <person name="Lipzen A."/>
            <person name="Chen C."/>
            <person name="Yanf M."/>
            <person name="Daum C."/>
            <person name="Ng V."/>
            <person name="Clum A."/>
            <person name="Steindorff A."/>
            <person name="Ohm R."/>
            <person name="Martin F."/>
            <person name="Silar P."/>
            <person name="Natvig D."/>
            <person name="Lalanne C."/>
            <person name="Gautier V."/>
            <person name="Ament-Velasquez S.L."/>
            <person name="Kruys A."/>
            <person name="Hutchinson M.I."/>
            <person name="Powell A.J."/>
            <person name="Barry K."/>
            <person name="Miller A.N."/>
            <person name="Grigoriev I.V."/>
            <person name="Debuchy R."/>
            <person name="Gladieux P."/>
            <person name="Thoren M.H."/>
            <person name="Johannesson H."/>
        </authorList>
    </citation>
    <scope>NUCLEOTIDE SEQUENCE</scope>
    <source>
        <strain evidence="1">CBS 560.94</strain>
    </source>
</reference>